<reference evidence="2" key="1">
    <citation type="journal article" date="2014" name="Int. J. Syst. Evol. Microbiol.">
        <title>Complete genome sequence of Corynebacterium casei LMG S-19264T (=DSM 44701T), isolated from a smear-ripened cheese.</title>
        <authorList>
            <consortium name="US DOE Joint Genome Institute (JGI-PGF)"/>
            <person name="Walter F."/>
            <person name="Albersmeier A."/>
            <person name="Kalinowski J."/>
            <person name="Ruckert C."/>
        </authorList>
    </citation>
    <scope>NUCLEOTIDE SEQUENCE</scope>
    <source>
        <strain evidence="2">CGMCC 4.7308</strain>
    </source>
</reference>
<dbReference type="AlphaFoldDB" id="A0A917T7U8"/>
<dbReference type="Proteomes" id="UP000655208">
    <property type="component" value="Unassembled WGS sequence"/>
</dbReference>
<organism evidence="2 3">
    <name type="scientific">Nakamurella endophytica</name>
    <dbReference type="NCBI Taxonomy" id="1748367"/>
    <lineage>
        <taxon>Bacteria</taxon>
        <taxon>Bacillati</taxon>
        <taxon>Actinomycetota</taxon>
        <taxon>Actinomycetes</taxon>
        <taxon>Nakamurellales</taxon>
        <taxon>Nakamurellaceae</taxon>
        <taxon>Nakamurella</taxon>
    </lineage>
</organism>
<sequence>MTPDPSPRTPPGPPPSGGEGAAHRAEPTGAPASDAAGIPAGYADVDPRTARRVALTLSVRPGGPSYPGDPAFAVDPAFVDTRGTPGGYLVEQVTRLGTHTASHVSAPAHLVPGGRTLAELTEDLALLPLAVVDVRHRIRRQGPHFRVDTADLQEWERHHGPVPARGCVLLLTGAAELFHLPGGEQSPYVTTPVPGFSGDAVDWLFDRRGVLGVGADSLGPDATSDPLLEASTRALRHGGWTVENVGPGLARMRQHGDWLAVNGNRPALSGFPVGLTGFTVRR</sequence>
<name>A0A917T7U8_9ACTN</name>
<reference evidence="2" key="2">
    <citation type="submission" date="2020-09" db="EMBL/GenBank/DDBJ databases">
        <authorList>
            <person name="Sun Q."/>
            <person name="Zhou Y."/>
        </authorList>
    </citation>
    <scope>NUCLEOTIDE SEQUENCE</scope>
    <source>
        <strain evidence="2">CGMCC 4.7308</strain>
    </source>
</reference>
<evidence type="ECO:0000313" key="3">
    <source>
        <dbReference type="Proteomes" id="UP000655208"/>
    </source>
</evidence>
<evidence type="ECO:0000313" key="2">
    <source>
        <dbReference type="EMBL" id="GGM12465.1"/>
    </source>
</evidence>
<dbReference type="InterPro" id="IPR037175">
    <property type="entry name" value="KFase_sf"/>
</dbReference>
<evidence type="ECO:0000256" key="1">
    <source>
        <dbReference type="SAM" id="MobiDB-lite"/>
    </source>
</evidence>
<dbReference type="SUPFAM" id="SSF102198">
    <property type="entry name" value="Putative cyclase"/>
    <property type="match status" value="1"/>
</dbReference>
<dbReference type="GO" id="GO:0019441">
    <property type="term" value="P:L-tryptophan catabolic process to kynurenine"/>
    <property type="evidence" value="ECO:0007669"/>
    <property type="project" value="InterPro"/>
</dbReference>
<dbReference type="Pfam" id="PF04199">
    <property type="entry name" value="Cyclase"/>
    <property type="match status" value="1"/>
</dbReference>
<accession>A0A917T7U8</accession>
<feature type="region of interest" description="Disordered" evidence="1">
    <location>
        <begin position="1"/>
        <end position="42"/>
    </location>
</feature>
<dbReference type="EMBL" id="BMNA01000010">
    <property type="protein sequence ID" value="GGM12465.1"/>
    <property type="molecule type" value="Genomic_DNA"/>
</dbReference>
<protein>
    <recommendedName>
        <fullName evidence="4">Cyclase family protein</fullName>
    </recommendedName>
</protein>
<dbReference type="InterPro" id="IPR007325">
    <property type="entry name" value="KFase/CYL"/>
</dbReference>
<feature type="compositionally biased region" description="Pro residues" evidence="1">
    <location>
        <begin position="1"/>
        <end position="16"/>
    </location>
</feature>
<gene>
    <name evidence="2" type="ORF">GCM10011594_35440</name>
</gene>
<evidence type="ECO:0008006" key="4">
    <source>
        <dbReference type="Google" id="ProtNLM"/>
    </source>
</evidence>
<dbReference type="GO" id="GO:0004061">
    <property type="term" value="F:arylformamidase activity"/>
    <property type="evidence" value="ECO:0007669"/>
    <property type="project" value="InterPro"/>
</dbReference>
<keyword evidence="3" id="KW-1185">Reference proteome</keyword>
<comment type="caution">
    <text evidence="2">The sequence shown here is derived from an EMBL/GenBank/DDBJ whole genome shotgun (WGS) entry which is preliminary data.</text>
</comment>
<proteinExistence type="predicted"/>
<dbReference type="Gene3D" id="3.50.30.50">
    <property type="entry name" value="Putative cyclase"/>
    <property type="match status" value="1"/>
</dbReference>